<dbReference type="SUPFAM" id="SSF51230">
    <property type="entry name" value="Single hybrid motif"/>
    <property type="match status" value="1"/>
</dbReference>
<dbReference type="GO" id="GO:0006086">
    <property type="term" value="P:pyruvate decarboxylation to acetyl-CoA"/>
    <property type="evidence" value="ECO:0007669"/>
    <property type="project" value="InterPro"/>
</dbReference>
<dbReference type="InterPro" id="IPR045257">
    <property type="entry name" value="E2/Pdx1"/>
</dbReference>
<feature type="domain" description="Lipoyl-binding" evidence="1">
    <location>
        <begin position="2"/>
        <end position="78"/>
    </location>
</feature>
<accession>X1RZP6</accession>
<dbReference type="PANTHER" id="PTHR23151">
    <property type="entry name" value="DIHYDROLIPOAMIDE ACETYL/SUCCINYL-TRANSFERASE-RELATED"/>
    <property type="match status" value="1"/>
</dbReference>
<sequence>MEVEVVMPRLGSEMTKGTIVEWFKKEGDRVSKDETLFLVDTEKAAIEVESEVTGVLKKILVSDKKQEVPVGQAIAIIETES</sequence>
<dbReference type="PANTHER" id="PTHR23151:SF90">
    <property type="entry name" value="DIHYDROLIPOYLLYSINE-RESIDUE ACETYLTRANSFERASE COMPONENT OF PYRUVATE DEHYDROGENASE COMPLEX, MITOCHONDRIAL-RELATED"/>
    <property type="match status" value="1"/>
</dbReference>
<dbReference type="AlphaFoldDB" id="X1RZP6"/>
<comment type="caution">
    <text evidence="2">The sequence shown here is derived from an EMBL/GenBank/DDBJ whole genome shotgun (WGS) entry which is preliminary data.</text>
</comment>
<dbReference type="CDD" id="cd06849">
    <property type="entry name" value="lipoyl_domain"/>
    <property type="match status" value="1"/>
</dbReference>
<dbReference type="EMBL" id="BARW01001177">
    <property type="protein sequence ID" value="GAI72401.1"/>
    <property type="molecule type" value="Genomic_DNA"/>
</dbReference>
<evidence type="ECO:0000259" key="1">
    <source>
        <dbReference type="PROSITE" id="PS50968"/>
    </source>
</evidence>
<dbReference type="PROSITE" id="PS50968">
    <property type="entry name" value="BIOTINYL_LIPOYL"/>
    <property type="match status" value="1"/>
</dbReference>
<gene>
    <name evidence="2" type="ORF">S12H4_03985</name>
</gene>
<dbReference type="Pfam" id="PF00364">
    <property type="entry name" value="Biotin_lipoyl"/>
    <property type="match status" value="1"/>
</dbReference>
<name>X1RZP6_9ZZZZ</name>
<dbReference type="Gene3D" id="2.40.50.100">
    <property type="match status" value="1"/>
</dbReference>
<proteinExistence type="predicted"/>
<dbReference type="InterPro" id="IPR011053">
    <property type="entry name" value="Single_hybrid_motif"/>
</dbReference>
<dbReference type="InterPro" id="IPR000089">
    <property type="entry name" value="Biotin_lipoyl"/>
</dbReference>
<protein>
    <recommendedName>
        <fullName evidence="1">Lipoyl-binding domain-containing protein</fullName>
    </recommendedName>
</protein>
<evidence type="ECO:0000313" key="2">
    <source>
        <dbReference type="EMBL" id="GAI72401.1"/>
    </source>
</evidence>
<dbReference type="GO" id="GO:0045254">
    <property type="term" value="C:pyruvate dehydrogenase complex"/>
    <property type="evidence" value="ECO:0007669"/>
    <property type="project" value="InterPro"/>
</dbReference>
<reference evidence="2" key="1">
    <citation type="journal article" date="2014" name="Front. Microbiol.">
        <title>High frequency of phylogenetically diverse reductive dehalogenase-homologous genes in deep subseafloor sedimentary metagenomes.</title>
        <authorList>
            <person name="Kawai M."/>
            <person name="Futagami T."/>
            <person name="Toyoda A."/>
            <person name="Takaki Y."/>
            <person name="Nishi S."/>
            <person name="Hori S."/>
            <person name="Arai W."/>
            <person name="Tsubouchi T."/>
            <person name="Morono Y."/>
            <person name="Uchiyama I."/>
            <person name="Ito T."/>
            <person name="Fujiyama A."/>
            <person name="Inagaki F."/>
            <person name="Takami H."/>
        </authorList>
    </citation>
    <scope>NUCLEOTIDE SEQUENCE</scope>
    <source>
        <strain evidence="2">Expedition CK06-06</strain>
    </source>
</reference>
<organism evidence="2">
    <name type="scientific">marine sediment metagenome</name>
    <dbReference type="NCBI Taxonomy" id="412755"/>
    <lineage>
        <taxon>unclassified sequences</taxon>
        <taxon>metagenomes</taxon>
        <taxon>ecological metagenomes</taxon>
    </lineage>
</organism>